<accession>A0A383UJ39</accession>
<evidence type="ECO:0000313" key="2">
    <source>
        <dbReference type="Proteomes" id="UP000275772"/>
    </source>
</evidence>
<evidence type="ECO:0000313" key="1">
    <source>
        <dbReference type="EMBL" id="SZE99799.1"/>
    </source>
</evidence>
<dbReference type="VEuPathDB" id="FungiDB:BLGHR1_10517"/>
<gene>
    <name evidence="1" type="ORF">BLGHR1_10517</name>
</gene>
<organism evidence="1 2">
    <name type="scientific">Blumeria hordei</name>
    <name type="common">Barley powdery mildew</name>
    <name type="synonym">Blumeria graminis f. sp. hordei</name>
    <dbReference type="NCBI Taxonomy" id="2867405"/>
    <lineage>
        <taxon>Eukaryota</taxon>
        <taxon>Fungi</taxon>
        <taxon>Dikarya</taxon>
        <taxon>Ascomycota</taxon>
        <taxon>Pezizomycotina</taxon>
        <taxon>Leotiomycetes</taxon>
        <taxon>Erysiphales</taxon>
        <taxon>Erysiphaceae</taxon>
        <taxon>Blumeria</taxon>
    </lineage>
</organism>
<sequence>MYRDARYSHTIQQTARRSEATAYRPSLADNMAIVRVSPPTVAKISVVHASTSISTQQQLSSMETYPNPRTKYLRGEAESRMKGYEVAQLALRIDGKSISTRHFDALALDSRVQPITKSSSAIAPTAFAVKL</sequence>
<protein>
    <submittedName>
        <fullName evidence="1">Uncharacterized protein</fullName>
    </submittedName>
</protein>
<reference evidence="1 2" key="1">
    <citation type="submission" date="2017-11" db="EMBL/GenBank/DDBJ databases">
        <authorList>
            <person name="Kracher B."/>
        </authorList>
    </citation>
    <scope>NUCLEOTIDE SEQUENCE [LARGE SCALE GENOMIC DNA]</scope>
    <source>
        <strain evidence="1 2">RACE1</strain>
    </source>
</reference>
<name>A0A383UJ39_BLUHO</name>
<dbReference type="AlphaFoldDB" id="A0A383UJ39"/>
<dbReference type="EMBL" id="UNSH01000003">
    <property type="protein sequence ID" value="SZE99799.1"/>
    <property type="molecule type" value="Genomic_DNA"/>
</dbReference>
<proteinExistence type="predicted"/>
<dbReference type="Proteomes" id="UP000275772">
    <property type="component" value="Unassembled WGS sequence"/>
</dbReference>